<keyword evidence="3" id="KW-1185">Reference proteome</keyword>
<sequence>MLVAAWRRGYMNSWLASVYNPMSRKGLQTLLVGVFAVFGVLSGVVPDLLSPTGRSGTFANAQQGPNITDDEIRNYARAVLLIEPRRKQAYDEIRGIAGGTVPEVICSDRRGINSLNRDLRAIAVNYCNLAKDFIEQHNLTINRFNEITRLQQDNPQLQRQIQAELLRQQRSNGN</sequence>
<reference evidence="2 3" key="1">
    <citation type="journal article" date="2019" name="J Genomics">
        <title>The Draft Genome of a Hydrogen-producing Cyanobacterium, Arthrospira platensis NIES-46.</title>
        <authorList>
            <person name="Suzuki S."/>
            <person name="Yamaguchi H."/>
            <person name="Kawachi M."/>
        </authorList>
    </citation>
    <scope>NUCLEOTIDE SEQUENCE [LARGE SCALE GENOMIC DNA]</scope>
    <source>
        <strain evidence="2 3">NIES-46</strain>
    </source>
</reference>
<feature type="domain" description="DUF4168" evidence="1">
    <location>
        <begin position="69"/>
        <end position="161"/>
    </location>
</feature>
<protein>
    <recommendedName>
        <fullName evidence="1">DUF4168 domain-containing protein</fullName>
    </recommendedName>
</protein>
<proteinExistence type="predicted"/>
<evidence type="ECO:0000313" key="2">
    <source>
        <dbReference type="EMBL" id="GCE94056.1"/>
    </source>
</evidence>
<organism evidence="2 3">
    <name type="scientific">Limnospira platensis NIES-46</name>
    <dbReference type="NCBI Taxonomy" id="1236695"/>
    <lineage>
        <taxon>Bacteria</taxon>
        <taxon>Bacillati</taxon>
        <taxon>Cyanobacteriota</taxon>
        <taxon>Cyanophyceae</taxon>
        <taxon>Oscillatoriophycideae</taxon>
        <taxon>Oscillatoriales</taxon>
        <taxon>Sirenicapillariaceae</taxon>
        <taxon>Limnospira</taxon>
    </lineage>
</organism>
<evidence type="ECO:0000259" key="1">
    <source>
        <dbReference type="Pfam" id="PF13767"/>
    </source>
</evidence>
<name>A0A5M3T8C4_LIMPL</name>
<dbReference type="EMBL" id="BIMW01000089">
    <property type="protein sequence ID" value="GCE94056.1"/>
    <property type="molecule type" value="Genomic_DNA"/>
</dbReference>
<dbReference type="Proteomes" id="UP000326169">
    <property type="component" value="Unassembled WGS sequence"/>
</dbReference>
<comment type="caution">
    <text evidence="2">The sequence shown here is derived from an EMBL/GenBank/DDBJ whole genome shotgun (WGS) entry which is preliminary data.</text>
</comment>
<accession>A0A5M3T8C4</accession>
<dbReference type="InterPro" id="IPR025433">
    <property type="entry name" value="DUF4168"/>
</dbReference>
<evidence type="ECO:0000313" key="3">
    <source>
        <dbReference type="Proteomes" id="UP000326169"/>
    </source>
</evidence>
<gene>
    <name evidence="2" type="ORF">NIES46_21080</name>
</gene>
<dbReference type="Pfam" id="PF13767">
    <property type="entry name" value="DUF4168"/>
    <property type="match status" value="1"/>
</dbReference>